<dbReference type="Proteomes" id="UP001212821">
    <property type="component" value="Chromosome"/>
</dbReference>
<accession>A0ABY7QG94</accession>
<evidence type="ECO:0000259" key="1">
    <source>
        <dbReference type="Pfam" id="PF03364"/>
    </source>
</evidence>
<sequence length="140" mass="16212">MSTVEESIDVDAPVRVVYDQWATFEDFPQFMEGVQEVRQLDDRHAHWRTKIAGLSREFETEIIERVPEERVAWRTTGESVKHAGTVDFEPLGAARTRVRMTMAFQPTGLAEKAADKLGVLDLQVRGDLRRFKRFIEDRYA</sequence>
<gene>
    <name evidence="2" type="ORF">O1G21_38230</name>
</gene>
<dbReference type="Gene3D" id="3.30.530.20">
    <property type="match status" value="1"/>
</dbReference>
<reference evidence="3" key="1">
    <citation type="submission" date="2022-12" db="EMBL/GenBank/DDBJ databases">
        <authorList>
            <person name="Mo P."/>
        </authorList>
    </citation>
    <scope>NUCLEOTIDE SEQUENCE [LARGE SCALE GENOMIC DNA]</scope>
    <source>
        <strain evidence="3">HUAS 3-15</strain>
    </source>
</reference>
<dbReference type="CDD" id="cd07817">
    <property type="entry name" value="SRPBCC_8"/>
    <property type="match status" value="1"/>
</dbReference>
<dbReference type="SUPFAM" id="SSF55961">
    <property type="entry name" value="Bet v1-like"/>
    <property type="match status" value="1"/>
</dbReference>
<protein>
    <submittedName>
        <fullName evidence="2">SRPBCC family protein</fullName>
    </submittedName>
</protein>
<evidence type="ECO:0000313" key="2">
    <source>
        <dbReference type="EMBL" id="WBP91146.1"/>
    </source>
</evidence>
<dbReference type="RefSeq" id="WP_270150335.1">
    <property type="nucleotide sequence ID" value="NZ_CP115450.1"/>
</dbReference>
<proteinExistence type="predicted"/>
<evidence type="ECO:0000313" key="3">
    <source>
        <dbReference type="Proteomes" id="UP001212821"/>
    </source>
</evidence>
<feature type="domain" description="Coenzyme Q-binding protein COQ10 START" evidence="1">
    <location>
        <begin position="10"/>
        <end position="118"/>
    </location>
</feature>
<dbReference type="InterPro" id="IPR023393">
    <property type="entry name" value="START-like_dom_sf"/>
</dbReference>
<dbReference type="InterPro" id="IPR005031">
    <property type="entry name" value="COQ10_START"/>
</dbReference>
<name>A0ABY7QG94_9ACTN</name>
<dbReference type="PANTHER" id="PTHR33824">
    <property type="entry name" value="POLYKETIDE CYCLASE/DEHYDRASE AND LIPID TRANSPORT SUPERFAMILY PROTEIN"/>
    <property type="match status" value="1"/>
</dbReference>
<keyword evidence="3" id="KW-1185">Reference proteome</keyword>
<dbReference type="EMBL" id="CP115450">
    <property type="protein sequence ID" value="WBP91146.1"/>
    <property type="molecule type" value="Genomic_DNA"/>
</dbReference>
<organism evidence="2 3">
    <name type="scientific">Kitasatospora cathayae</name>
    <dbReference type="NCBI Taxonomy" id="3004092"/>
    <lineage>
        <taxon>Bacteria</taxon>
        <taxon>Bacillati</taxon>
        <taxon>Actinomycetota</taxon>
        <taxon>Actinomycetes</taxon>
        <taxon>Kitasatosporales</taxon>
        <taxon>Streptomycetaceae</taxon>
        <taxon>Kitasatospora</taxon>
    </lineage>
</organism>
<dbReference type="Pfam" id="PF03364">
    <property type="entry name" value="Polyketide_cyc"/>
    <property type="match status" value="1"/>
</dbReference>
<dbReference type="PANTHER" id="PTHR33824:SF7">
    <property type="entry name" value="POLYKETIDE CYCLASE_DEHYDRASE AND LIPID TRANSPORT SUPERFAMILY PROTEIN"/>
    <property type="match status" value="1"/>
</dbReference>
<dbReference type="InterPro" id="IPR047137">
    <property type="entry name" value="ORF3"/>
</dbReference>